<reference evidence="1" key="1">
    <citation type="submission" date="2020-04" db="EMBL/GenBank/DDBJ databases">
        <authorList>
            <person name="Zhang T."/>
        </authorList>
    </citation>
    <scope>NUCLEOTIDE SEQUENCE</scope>
    <source>
        <strain evidence="1">HKST-UBA15</strain>
    </source>
</reference>
<evidence type="ECO:0000313" key="1">
    <source>
        <dbReference type="EMBL" id="MCA9380177.1"/>
    </source>
</evidence>
<sequence>VLFDIEGEKSISYPKDLHFYDNNSSSGSIYSLASYPMRVIYKGTLSNLKQQKLLEYDPTGFGRGGMVEDDVDIIPNSDESRIIYQDTTSPAFLTGYDPDDLASIDNAMGGMLVLSQQGTRILDVPHAYQTRWIDDSSLITLVTNGTRSQVVLRKYNFSQEGTYTFTDLYKIADKSTFGDIYDIDIYNNMAALSVLSKGDYLLYMADLTGDTTNLIKYENAPARAVILDSDYILGYGLTPCDPSLEVGSEGNFCTPADGSFSDYKSDVRLYNIKTKKTTTLLELDEMYLL</sequence>
<gene>
    <name evidence="1" type="ORF">KC675_03285</name>
</gene>
<feature type="non-terminal residue" evidence="1">
    <location>
        <position position="1"/>
    </location>
</feature>
<comment type="caution">
    <text evidence="1">The sequence shown here is derived from an EMBL/GenBank/DDBJ whole genome shotgun (WGS) entry which is preliminary data.</text>
</comment>
<accession>A0A955KZS4</accession>
<protein>
    <submittedName>
        <fullName evidence="1">Uncharacterized protein</fullName>
    </submittedName>
</protein>
<reference evidence="1" key="2">
    <citation type="journal article" date="2021" name="Microbiome">
        <title>Successional dynamics and alternative stable states in a saline activated sludge microbial community over 9 years.</title>
        <authorList>
            <person name="Wang Y."/>
            <person name="Ye J."/>
            <person name="Ju F."/>
            <person name="Liu L."/>
            <person name="Boyd J.A."/>
            <person name="Deng Y."/>
            <person name="Parks D.H."/>
            <person name="Jiang X."/>
            <person name="Yin X."/>
            <person name="Woodcroft B.J."/>
            <person name="Tyson G.W."/>
            <person name="Hugenholtz P."/>
            <person name="Polz M.F."/>
            <person name="Zhang T."/>
        </authorList>
    </citation>
    <scope>NUCLEOTIDE SEQUENCE</scope>
    <source>
        <strain evidence="1">HKST-UBA15</strain>
    </source>
</reference>
<dbReference type="EMBL" id="JAGQLL010000036">
    <property type="protein sequence ID" value="MCA9380177.1"/>
    <property type="molecule type" value="Genomic_DNA"/>
</dbReference>
<organism evidence="1 2">
    <name type="scientific">Candidatus Dojkabacteria bacterium</name>
    <dbReference type="NCBI Taxonomy" id="2099670"/>
    <lineage>
        <taxon>Bacteria</taxon>
        <taxon>Candidatus Dojkabacteria</taxon>
    </lineage>
</organism>
<dbReference type="Proteomes" id="UP000745577">
    <property type="component" value="Unassembled WGS sequence"/>
</dbReference>
<name>A0A955KZS4_9BACT</name>
<dbReference type="AlphaFoldDB" id="A0A955KZS4"/>
<evidence type="ECO:0000313" key="2">
    <source>
        <dbReference type="Proteomes" id="UP000745577"/>
    </source>
</evidence>
<proteinExistence type="predicted"/>